<organism evidence="1 2">
    <name type="scientific">Liquorilactobacillus uvarum DSM 19971</name>
    <dbReference type="NCBI Taxonomy" id="1423812"/>
    <lineage>
        <taxon>Bacteria</taxon>
        <taxon>Bacillati</taxon>
        <taxon>Bacillota</taxon>
        <taxon>Bacilli</taxon>
        <taxon>Lactobacillales</taxon>
        <taxon>Lactobacillaceae</taxon>
        <taxon>Liquorilactobacillus</taxon>
    </lineage>
</organism>
<name>A0A0R1Q589_9LACO</name>
<dbReference type="InterPro" id="IPR036388">
    <property type="entry name" value="WH-like_DNA-bd_sf"/>
</dbReference>
<dbReference type="InterPro" id="IPR036390">
    <property type="entry name" value="WH_DNA-bd_sf"/>
</dbReference>
<dbReference type="Pfam" id="PF02082">
    <property type="entry name" value="Rrf2"/>
    <property type="match status" value="1"/>
</dbReference>
<dbReference type="AlphaFoldDB" id="A0A0R1Q589"/>
<keyword evidence="2" id="KW-1185">Reference proteome</keyword>
<dbReference type="STRING" id="1423812.FD20_GL000321"/>
<dbReference type="EMBL" id="AZEG01000011">
    <property type="protein sequence ID" value="KRL37450.1"/>
    <property type="molecule type" value="Genomic_DNA"/>
</dbReference>
<dbReference type="RefSeq" id="WP_057737003.1">
    <property type="nucleotide sequence ID" value="NZ_AZEG01000011.1"/>
</dbReference>
<dbReference type="Gene3D" id="1.10.10.10">
    <property type="entry name" value="Winged helix-like DNA-binding domain superfamily/Winged helix DNA-binding domain"/>
    <property type="match status" value="1"/>
</dbReference>
<evidence type="ECO:0000313" key="1">
    <source>
        <dbReference type="EMBL" id="KRL37450.1"/>
    </source>
</evidence>
<gene>
    <name evidence="1" type="ORF">FD20_GL000321</name>
</gene>
<dbReference type="GO" id="GO:0003700">
    <property type="term" value="F:DNA-binding transcription factor activity"/>
    <property type="evidence" value="ECO:0007669"/>
    <property type="project" value="TreeGrafter"/>
</dbReference>
<evidence type="ECO:0000313" key="2">
    <source>
        <dbReference type="Proteomes" id="UP000051155"/>
    </source>
</evidence>
<dbReference type="PROSITE" id="PS51197">
    <property type="entry name" value="HTH_RRF2_2"/>
    <property type="match status" value="1"/>
</dbReference>
<dbReference type="SUPFAM" id="SSF46785">
    <property type="entry name" value="Winged helix' DNA-binding domain"/>
    <property type="match status" value="1"/>
</dbReference>
<sequence length="150" mass="16805">MANNRLSDLVHILVYVQMHSHNKLTSDLIASSLNTNPSLARRMMSQLKKASLLETTQGTASPKLSRSPVKITIFDVYMATLPEAPLLKVDKNTSKDCAVGHALPKVLNKYYLDIQSTAEAKMRKITIQDVINDVKMDIEHHEKETTMLNS</sequence>
<dbReference type="OrthoDB" id="213028at2"/>
<dbReference type="PATRIC" id="fig|1423812.3.peg.331"/>
<protein>
    <submittedName>
        <fullName evidence="1">Transcription regulator</fullName>
    </submittedName>
</protein>
<dbReference type="PANTHER" id="PTHR33221:SF15">
    <property type="entry name" value="HTH-TYPE TRANSCRIPTIONAL REGULATOR YWGB-RELATED"/>
    <property type="match status" value="1"/>
</dbReference>
<dbReference type="InterPro" id="IPR000944">
    <property type="entry name" value="Tscrpt_reg_Rrf2"/>
</dbReference>
<dbReference type="PANTHER" id="PTHR33221">
    <property type="entry name" value="WINGED HELIX-TURN-HELIX TRANSCRIPTIONAL REGULATOR, RRF2 FAMILY"/>
    <property type="match status" value="1"/>
</dbReference>
<reference evidence="1 2" key="1">
    <citation type="journal article" date="2015" name="Genome Announc.">
        <title>Expanding the biotechnology potential of lactobacilli through comparative genomics of 213 strains and associated genera.</title>
        <authorList>
            <person name="Sun Z."/>
            <person name="Harris H.M."/>
            <person name="McCann A."/>
            <person name="Guo C."/>
            <person name="Argimon S."/>
            <person name="Zhang W."/>
            <person name="Yang X."/>
            <person name="Jeffery I.B."/>
            <person name="Cooney J.C."/>
            <person name="Kagawa T.F."/>
            <person name="Liu W."/>
            <person name="Song Y."/>
            <person name="Salvetti E."/>
            <person name="Wrobel A."/>
            <person name="Rasinkangas P."/>
            <person name="Parkhill J."/>
            <person name="Rea M.C."/>
            <person name="O'Sullivan O."/>
            <person name="Ritari J."/>
            <person name="Douillard F.P."/>
            <person name="Paul Ross R."/>
            <person name="Yang R."/>
            <person name="Briner A.E."/>
            <person name="Felis G.E."/>
            <person name="de Vos W.M."/>
            <person name="Barrangou R."/>
            <person name="Klaenhammer T.R."/>
            <person name="Caufield P.W."/>
            <person name="Cui Y."/>
            <person name="Zhang H."/>
            <person name="O'Toole P.W."/>
        </authorList>
    </citation>
    <scope>NUCLEOTIDE SEQUENCE [LARGE SCALE GENOMIC DNA]</scope>
    <source>
        <strain evidence="1 2">DSM 19971</strain>
    </source>
</reference>
<proteinExistence type="predicted"/>
<accession>A0A0R1Q589</accession>
<dbReference type="GO" id="GO:0005829">
    <property type="term" value="C:cytosol"/>
    <property type="evidence" value="ECO:0007669"/>
    <property type="project" value="TreeGrafter"/>
</dbReference>
<comment type="caution">
    <text evidence="1">The sequence shown here is derived from an EMBL/GenBank/DDBJ whole genome shotgun (WGS) entry which is preliminary data.</text>
</comment>
<dbReference type="Proteomes" id="UP000051155">
    <property type="component" value="Unassembled WGS sequence"/>
</dbReference>